<evidence type="ECO:0000313" key="2">
    <source>
        <dbReference type="Proteomes" id="UP000566813"/>
    </source>
</evidence>
<comment type="caution">
    <text evidence="1">The sequence shown here is derived from an EMBL/GenBank/DDBJ whole genome shotgun (WGS) entry which is preliminary data.</text>
</comment>
<protein>
    <submittedName>
        <fullName evidence="1">Uncharacterized protein</fullName>
    </submittedName>
</protein>
<accession>A0A7X1FN89</accession>
<dbReference type="RefSeq" id="WP_185662198.1">
    <property type="nucleotide sequence ID" value="NZ_JACLAW010000001.1"/>
</dbReference>
<gene>
    <name evidence="1" type="ORF">H7F51_00220</name>
</gene>
<reference evidence="1 2" key="1">
    <citation type="submission" date="2020-08" db="EMBL/GenBank/DDBJ databases">
        <title>The genome sequence of type strain Novosphingobium flavum NBRC 111647.</title>
        <authorList>
            <person name="Liu Y."/>
        </authorList>
    </citation>
    <scope>NUCLEOTIDE SEQUENCE [LARGE SCALE GENOMIC DNA]</scope>
    <source>
        <strain evidence="1 2">NBRC 111647</strain>
    </source>
</reference>
<proteinExistence type="predicted"/>
<dbReference type="EMBL" id="JACLAW010000001">
    <property type="protein sequence ID" value="MBC2663934.1"/>
    <property type="molecule type" value="Genomic_DNA"/>
</dbReference>
<dbReference type="Proteomes" id="UP000566813">
    <property type="component" value="Unassembled WGS sequence"/>
</dbReference>
<evidence type="ECO:0000313" key="1">
    <source>
        <dbReference type="EMBL" id="MBC2663934.1"/>
    </source>
</evidence>
<dbReference type="AlphaFoldDB" id="A0A7X1FN89"/>
<name>A0A7X1FN89_9SPHN</name>
<keyword evidence="2" id="KW-1185">Reference proteome</keyword>
<organism evidence="1 2">
    <name type="scientific">Novosphingobium flavum</name>
    <dbReference type="NCBI Taxonomy" id="1778672"/>
    <lineage>
        <taxon>Bacteria</taxon>
        <taxon>Pseudomonadati</taxon>
        <taxon>Pseudomonadota</taxon>
        <taxon>Alphaproteobacteria</taxon>
        <taxon>Sphingomonadales</taxon>
        <taxon>Sphingomonadaceae</taxon>
        <taxon>Novosphingobium</taxon>
    </lineage>
</organism>
<sequence length="188" mass="19643">MQNFTLALAGIAVSTVGAIAGMSVRPELKGPSLPDWREKYRAIAMQATVPDEPAQYTLPVSSYAYDLAAAGYPSSRPMSRDERRYAELQADPALLRMDVPTSDVPLELADTRGHDGRIERPAAGIDAVNQALRQTDGIGEGPLPSGPVMAEPATVRVTRGNGQMVPVVYAASNLAGGANPVAGEGAGD</sequence>